<proteinExistence type="inferred from homology"/>
<feature type="domain" description="Integrase catalytic" evidence="2">
    <location>
        <begin position="117"/>
        <end position="291"/>
    </location>
</feature>
<evidence type="ECO:0000259" key="2">
    <source>
        <dbReference type="PROSITE" id="PS50994"/>
    </source>
</evidence>
<dbReference type="InterPro" id="IPR012337">
    <property type="entry name" value="RNaseH-like_sf"/>
</dbReference>
<organism evidence="3">
    <name type="scientific">marine sediment metagenome</name>
    <dbReference type="NCBI Taxonomy" id="412755"/>
    <lineage>
        <taxon>unclassified sequences</taxon>
        <taxon>metagenomes</taxon>
        <taxon>ecological metagenomes</taxon>
    </lineage>
</organism>
<accession>A0A0F9E9V6</accession>
<protein>
    <recommendedName>
        <fullName evidence="2">Integrase catalytic domain-containing protein</fullName>
    </recommendedName>
</protein>
<name>A0A0F9E9V6_9ZZZZ</name>
<dbReference type="InterPro" id="IPR036397">
    <property type="entry name" value="RNaseH_sf"/>
</dbReference>
<gene>
    <name evidence="3" type="ORF">LCGC14_2100770</name>
</gene>
<dbReference type="SUPFAM" id="SSF53098">
    <property type="entry name" value="Ribonuclease H-like"/>
    <property type="match status" value="1"/>
</dbReference>
<dbReference type="PROSITE" id="PS50994">
    <property type="entry name" value="INTEGRASE"/>
    <property type="match status" value="1"/>
</dbReference>
<dbReference type="EMBL" id="LAZR01025770">
    <property type="protein sequence ID" value="KKL70853.1"/>
    <property type="molecule type" value="Genomic_DNA"/>
</dbReference>
<dbReference type="Gene3D" id="3.30.420.10">
    <property type="entry name" value="Ribonuclease H-like superfamily/Ribonuclease H"/>
    <property type="match status" value="1"/>
</dbReference>
<dbReference type="AlphaFoldDB" id="A0A0F9E9V6"/>
<dbReference type="PANTHER" id="PTHR35004">
    <property type="entry name" value="TRANSPOSASE RV3428C-RELATED"/>
    <property type="match status" value="1"/>
</dbReference>
<comment type="caution">
    <text evidence="3">The sequence shown here is derived from an EMBL/GenBank/DDBJ whole genome shotgun (WGS) entry which is preliminary data.</text>
</comment>
<reference evidence="3" key="1">
    <citation type="journal article" date="2015" name="Nature">
        <title>Complex archaea that bridge the gap between prokaryotes and eukaryotes.</title>
        <authorList>
            <person name="Spang A."/>
            <person name="Saw J.H."/>
            <person name="Jorgensen S.L."/>
            <person name="Zaremba-Niedzwiedzka K."/>
            <person name="Martijn J."/>
            <person name="Lind A.E."/>
            <person name="van Eijk R."/>
            <person name="Schleper C."/>
            <person name="Guy L."/>
            <person name="Ettema T.J."/>
        </authorList>
    </citation>
    <scope>NUCLEOTIDE SEQUENCE</scope>
</reference>
<evidence type="ECO:0000256" key="1">
    <source>
        <dbReference type="ARBA" id="ARBA00009277"/>
    </source>
</evidence>
<dbReference type="NCBIfam" id="NF033546">
    <property type="entry name" value="transpos_IS21"/>
    <property type="match status" value="1"/>
</dbReference>
<comment type="similarity">
    <text evidence="1">Belongs to the transposase IS21/IS408/IS1162 family.</text>
</comment>
<dbReference type="InterPro" id="IPR001584">
    <property type="entry name" value="Integrase_cat-core"/>
</dbReference>
<dbReference type="PANTHER" id="PTHR35004:SF7">
    <property type="entry name" value="INTEGRASE PROTEIN"/>
    <property type="match status" value="1"/>
</dbReference>
<evidence type="ECO:0000313" key="3">
    <source>
        <dbReference type="EMBL" id="KKL70853.1"/>
    </source>
</evidence>
<dbReference type="GO" id="GO:0015074">
    <property type="term" value="P:DNA integration"/>
    <property type="evidence" value="ECO:0007669"/>
    <property type="project" value="InterPro"/>
</dbReference>
<sequence length="407" mass="47586">MDQWIELRRKIHNKGIPLRQISRETGLHRKTLRKIRDNGQPPGYRRATATCRPKIGPYLDRIKAIIDSDKQMPRKQHHTAIKIWQILQLEGFTGSYTIVKDALRQIKQTSKEVFMPLSQKPGEAQVDFGHAVVKFNGILKKVVFFVMSLVHSDAMFVMAFPRECTEAFLEAHVRAFDLFGFVPNRISYDNTRIAISKIMVGHKRKYTAEFKRLLGHYLFEPHFCNVRRPNEKGVVEGTVRYARQNFFVPVPQVKDYEQLNRLLVDCCRSDLERVLRGKRSLSKRQLLAEDIVAGSALLDDKFDYRKTASTFASSESLVRYDTNDYSVPVSSAHHSVTIKASVRFIEVYQLDKLIAKHRRCWDRERQIFEPRHYLELLERKPGALDHARPLELIVRMAQRNTYKCYFY</sequence>
<dbReference type="GO" id="GO:0003676">
    <property type="term" value="F:nucleic acid binding"/>
    <property type="evidence" value="ECO:0007669"/>
    <property type="project" value="InterPro"/>
</dbReference>
<dbReference type="InterPro" id="IPR054353">
    <property type="entry name" value="IstA-like_C"/>
</dbReference>
<dbReference type="Pfam" id="PF22483">
    <property type="entry name" value="Mu-transpos_C_2"/>
    <property type="match status" value="1"/>
</dbReference>